<dbReference type="PANTHER" id="PTHR45229:SF3">
    <property type="entry name" value="BIODEGRADATIVE ARGININE DECARBOXYLASE"/>
    <property type="match status" value="1"/>
</dbReference>
<protein>
    <submittedName>
        <fullName evidence="2">Arginine decarboxylase</fullName>
        <ecNumber evidence="2">4.1.1.19</ecNumber>
    </submittedName>
</protein>
<proteinExistence type="predicted"/>
<accession>A0A379WHE3</accession>
<dbReference type="GO" id="GO:0030170">
    <property type="term" value="F:pyridoxal phosphate binding"/>
    <property type="evidence" value="ECO:0007669"/>
    <property type="project" value="TreeGrafter"/>
</dbReference>
<evidence type="ECO:0000313" key="2">
    <source>
        <dbReference type="EMBL" id="SUH18329.1"/>
    </source>
</evidence>
<sequence length="72" mass="7689">MGIERTTLGSLLDHTGAFGESEKNAARVFGADRSWSVVVGTSGSNRTIMQACMTDNDVVVLDRNCHKSSSRG</sequence>
<dbReference type="InterPro" id="IPR015421">
    <property type="entry name" value="PyrdxlP-dep_Trfase_major"/>
</dbReference>
<dbReference type="Pfam" id="PF01276">
    <property type="entry name" value="OKR_DC_1"/>
    <property type="match status" value="1"/>
</dbReference>
<dbReference type="AlphaFoldDB" id="A0A379WHE3"/>
<dbReference type="GO" id="GO:0008792">
    <property type="term" value="F:arginine decarboxylase activity"/>
    <property type="evidence" value="ECO:0007669"/>
    <property type="project" value="UniProtKB-EC"/>
</dbReference>
<dbReference type="SUPFAM" id="SSF53383">
    <property type="entry name" value="PLP-dependent transferases"/>
    <property type="match status" value="1"/>
</dbReference>
<evidence type="ECO:0000259" key="1">
    <source>
        <dbReference type="Pfam" id="PF01276"/>
    </source>
</evidence>
<dbReference type="InterPro" id="IPR000310">
    <property type="entry name" value="Orn/Lys/Arg_deCO2ase_major_dom"/>
</dbReference>
<dbReference type="PANTHER" id="PTHR45229">
    <property type="entry name" value="CONSTITUTIVE ORNITHINE DECARBOXYLASE"/>
    <property type="match status" value="1"/>
</dbReference>
<reference evidence="2 3" key="1">
    <citation type="submission" date="2018-06" db="EMBL/GenBank/DDBJ databases">
        <authorList>
            <consortium name="Pathogen Informatics"/>
            <person name="Doyle S."/>
        </authorList>
    </citation>
    <scope>NUCLEOTIDE SEQUENCE [LARGE SCALE GENOMIC DNA]</scope>
    <source>
        <strain evidence="2 3">NCTC8258</strain>
    </source>
</reference>
<keyword evidence="2" id="KW-0456">Lyase</keyword>
<evidence type="ECO:0000313" key="3">
    <source>
        <dbReference type="Proteomes" id="UP000255509"/>
    </source>
</evidence>
<organism evidence="2 3">
    <name type="scientific">Salmonella enterica I</name>
    <dbReference type="NCBI Taxonomy" id="59201"/>
    <lineage>
        <taxon>Bacteria</taxon>
        <taxon>Pseudomonadati</taxon>
        <taxon>Pseudomonadota</taxon>
        <taxon>Gammaproteobacteria</taxon>
        <taxon>Enterobacterales</taxon>
        <taxon>Enterobacteriaceae</taxon>
        <taxon>Salmonella</taxon>
    </lineage>
</organism>
<dbReference type="EC" id="4.1.1.19" evidence="2"/>
<dbReference type="GO" id="GO:0005829">
    <property type="term" value="C:cytosol"/>
    <property type="evidence" value="ECO:0007669"/>
    <property type="project" value="TreeGrafter"/>
</dbReference>
<name>A0A379WHE3_SALET</name>
<dbReference type="EMBL" id="UGXS01000004">
    <property type="protein sequence ID" value="SUH18329.1"/>
    <property type="molecule type" value="Genomic_DNA"/>
</dbReference>
<dbReference type="InterPro" id="IPR015424">
    <property type="entry name" value="PyrdxlP-dep_Trfase"/>
</dbReference>
<feature type="domain" description="Orn/Lys/Arg decarboxylases family 1 pyridoxal-P attachment site" evidence="1">
    <location>
        <begin position="1"/>
        <end position="70"/>
    </location>
</feature>
<dbReference type="Gene3D" id="3.40.640.10">
    <property type="entry name" value="Type I PLP-dependent aspartate aminotransferase-like (Major domain)"/>
    <property type="match status" value="1"/>
</dbReference>
<dbReference type="InterPro" id="IPR011193">
    <property type="entry name" value="Orn/lys/arg_de-COase"/>
</dbReference>
<dbReference type="Proteomes" id="UP000255509">
    <property type="component" value="Unassembled WGS sequence"/>
</dbReference>
<dbReference type="GO" id="GO:0006527">
    <property type="term" value="P:L-arginine catabolic process"/>
    <property type="evidence" value="ECO:0007669"/>
    <property type="project" value="TreeGrafter"/>
</dbReference>
<gene>
    <name evidence="2" type="primary">adi_1</name>
    <name evidence="2" type="ORF">NCTC8258_06155</name>
</gene>